<reference evidence="8 9" key="2">
    <citation type="submission" date="2020-02" db="EMBL/GenBank/DDBJ databases">
        <title>Erythrobacter dongmakensis sp. nov., isolated from a tidal mudflat.</title>
        <authorList>
            <person name="Kim I.S."/>
        </authorList>
    </citation>
    <scope>NUCLEOTIDE SEQUENCE [LARGE SCALE GENOMIC DNA]</scope>
    <source>
        <strain evidence="8 9">GH3-10</strain>
    </source>
</reference>
<feature type="transmembrane region" description="Helical" evidence="6">
    <location>
        <begin position="322"/>
        <end position="340"/>
    </location>
</feature>
<evidence type="ECO:0000256" key="4">
    <source>
        <dbReference type="ARBA" id="ARBA00022989"/>
    </source>
</evidence>
<dbReference type="PANTHER" id="PTHR23505">
    <property type="entry name" value="SPINSTER"/>
    <property type="match status" value="1"/>
</dbReference>
<name>A0A844XGG2_9SPHN</name>
<evidence type="ECO:0000256" key="6">
    <source>
        <dbReference type="SAM" id="Phobius"/>
    </source>
</evidence>
<dbReference type="EMBL" id="WUBR01000002">
    <property type="protein sequence ID" value="MWV28668.1"/>
    <property type="molecule type" value="Genomic_DNA"/>
</dbReference>
<keyword evidence="4 6" id="KW-1133">Transmembrane helix</keyword>
<comment type="subcellular location">
    <subcellularLocation>
        <location evidence="1">Membrane</location>
        <topology evidence="1">Multi-pass membrane protein</topology>
    </subcellularLocation>
</comment>
<dbReference type="InterPro" id="IPR044770">
    <property type="entry name" value="MFS_spinster-like"/>
</dbReference>
<feature type="transmembrane region" description="Helical" evidence="6">
    <location>
        <begin position="144"/>
        <end position="170"/>
    </location>
</feature>
<organism evidence="8 9">
    <name type="scientific">Aurantiacibacter rhizosphaerae</name>
    <dbReference type="NCBI Taxonomy" id="2691582"/>
    <lineage>
        <taxon>Bacteria</taxon>
        <taxon>Pseudomonadati</taxon>
        <taxon>Pseudomonadota</taxon>
        <taxon>Alphaproteobacteria</taxon>
        <taxon>Sphingomonadales</taxon>
        <taxon>Erythrobacteraceae</taxon>
        <taxon>Aurantiacibacter</taxon>
    </lineage>
</organism>
<dbReference type="InterPro" id="IPR036259">
    <property type="entry name" value="MFS_trans_sf"/>
</dbReference>
<sequence>MDQSKVDRSVLEPAYRWRFVALMFLVCLFDFADRAVFAVLAQPIKEELLITDFQIGLLQGLAFALLYSGLGLPIARIAERRSRKNIIAICTAIWSAATTWCGFATGFVSLALGRIGVGMGEAGFLPAVNSMVGDQVQKNRRASVMALIMLGTPAGILTGSLVGGYVASIASWREGFFALGIPGLLTALAVWFFIREPSRGLADGAKPERKPPPDFKAFLATLKQKRALVFVILGGSTAGFGMTSISQFLAVFLARVHDLSISEAATYYGLISATFLTLGLLVGSFGTDFLAKRDARWPAWGAAIGLLIAPFVYFAAFQAESLMLATVLLIVAGTMLLLFYAPTSGMIQNLLPPRMRATGIACFTLLYTLFGSGMGPAFVGFVSDRMSARAYDGEFFADCPGGVAPDNASAALQSACEAASANGMQDALLVAVCIFFVASFFYWMASRTLREDSFEAAE</sequence>
<proteinExistence type="predicted"/>
<feature type="transmembrane region" description="Helical" evidence="6">
    <location>
        <begin position="57"/>
        <end position="74"/>
    </location>
</feature>
<dbReference type="PANTHER" id="PTHR23505:SF79">
    <property type="entry name" value="PROTEIN SPINSTER"/>
    <property type="match status" value="1"/>
</dbReference>
<feature type="transmembrane region" description="Helical" evidence="6">
    <location>
        <begin position="360"/>
        <end position="382"/>
    </location>
</feature>
<feature type="transmembrane region" description="Helical" evidence="6">
    <location>
        <begin position="297"/>
        <end position="316"/>
    </location>
</feature>
<evidence type="ECO:0000256" key="2">
    <source>
        <dbReference type="ARBA" id="ARBA00022448"/>
    </source>
</evidence>
<feature type="transmembrane region" description="Helical" evidence="6">
    <location>
        <begin position="227"/>
        <end position="253"/>
    </location>
</feature>
<gene>
    <name evidence="8" type="ORF">GRF63_12200</name>
</gene>
<dbReference type="PROSITE" id="PS50850">
    <property type="entry name" value="MFS"/>
    <property type="match status" value="1"/>
</dbReference>
<dbReference type="CDD" id="cd17328">
    <property type="entry name" value="MFS_spinster_like"/>
    <property type="match status" value="1"/>
</dbReference>
<feature type="transmembrane region" description="Helical" evidence="6">
    <location>
        <begin position="111"/>
        <end position="132"/>
    </location>
</feature>
<keyword evidence="9" id="KW-1185">Reference proteome</keyword>
<keyword evidence="5 6" id="KW-0472">Membrane</keyword>
<evidence type="ECO:0000256" key="1">
    <source>
        <dbReference type="ARBA" id="ARBA00004141"/>
    </source>
</evidence>
<feature type="domain" description="Major facilitator superfamily (MFS) profile" evidence="7">
    <location>
        <begin position="19"/>
        <end position="450"/>
    </location>
</feature>
<dbReference type="SUPFAM" id="SSF103473">
    <property type="entry name" value="MFS general substrate transporter"/>
    <property type="match status" value="1"/>
</dbReference>
<feature type="transmembrane region" description="Helical" evidence="6">
    <location>
        <begin position="427"/>
        <end position="445"/>
    </location>
</feature>
<dbReference type="Proteomes" id="UP000461409">
    <property type="component" value="Unassembled WGS sequence"/>
</dbReference>
<dbReference type="InterPro" id="IPR011701">
    <property type="entry name" value="MFS"/>
</dbReference>
<evidence type="ECO:0000256" key="3">
    <source>
        <dbReference type="ARBA" id="ARBA00022692"/>
    </source>
</evidence>
<keyword evidence="2" id="KW-0813">Transport</keyword>
<evidence type="ECO:0000313" key="9">
    <source>
        <dbReference type="Proteomes" id="UP000461409"/>
    </source>
</evidence>
<dbReference type="GO" id="GO:0022857">
    <property type="term" value="F:transmembrane transporter activity"/>
    <property type="evidence" value="ECO:0007669"/>
    <property type="project" value="InterPro"/>
</dbReference>
<dbReference type="InterPro" id="IPR020846">
    <property type="entry name" value="MFS_dom"/>
</dbReference>
<evidence type="ECO:0000259" key="7">
    <source>
        <dbReference type="PROSITE" id="PS50850"/>
    </source>
</evidence>
<protein>
    <submittedName>
        <fullName evidence="8">MFS transporter</fullName>
    </submittedName>
</protein>
<accession>A0A844XGG2</accession>
<reference evidence="8 9" key="1">
    <citation type="submission" date="2019-12" db="EMBL/GenBank/DDBJ databases">
        <authorList>
            <person name="Lee S.D."/>
        </authorList>
    </citation>
    <scope>NUCLEOTIDE SEQUENCE [LARGE SCALE GENOMIC DNA]</scope>
    <source>
        <strain evidence="8 9">GH3-10</strain>
    </source>
</reference>
<dbReference type="AlphaFoldDB" id="A0A844XGG2"/>
<evidence type="ECO:0000313" key="8">
    <source>
        <dbReference type="EMBL" id="MWV28668.1"/>
    </source>
</evidence>
<feature type="transmembrane region" description="Helical" evidence="6">
    <location>
        <begin position="265"/>
        <end position="285"/>
    </location>
</feature>
<dbReference type="Pfam" id="PF07690">
    <property type="entry name" value="MFS_1"/>
    <property type="match status" value="1"/>
</dbReference>
<dbReference type="GO" id="GO:0016020">
    <property type="term" value="C:membrane"/>
    <property type="evidence" value="ECO:0007669"/>
    <property type="project" value="UniProtKB-SubCell"/>
</dbReference>
<feature type="transmembrane region" description="Helical" evidence="6">
    <location>
        <begin position="176"/>
        <end position="194"/>
    </location>
</feature>
<dbReference type="Gene3D" id="1.20.1250.20">
    <property type="entry name" value="MFS general substrate transporter like domains"/>
    <property type="match status" value="1"/>
</dbReference>
<comment type="caution">
    <text evidence="8">The sequence shown here is derived from an EMBL/GenBank/DDBJ whole genome shotgun (WGS) entry which is preliminary data.</text>
</comment>
<keyword evidence="3 6" id="KW-0812">Transmembrane</keyword>
<evidence type="ECO:0000256" key="5">
    <source>
        <dbReference type="ARBA" id="ARBA00023136"/>
    </source>
</evidence>
<feature type="transmembrane region" description="Helical" evidence="6">
    <location>
        <begin position="86"/>
        <end position="105"/>
    </location>
</feature>